<evidence type="ECO:0000313" key="4">
    <source>
        <dbReference type="Proteomes" id="UP001430584"/>
    </source>
</evidence>
<dbReference type="RefSeq" id="XP_066632324.1">
    <property type="nucleotide sequence ID" value="XM_066776482.1"/>
</dbReference>
<proteinExistence type="predicted"/>
<protein>
    <recommendedName>
        <fullName evidence="5">Cytochrome p450</fullName>
    </recommendedName>
</protein>
<feature type="region of interest" description="Disordered" evidence="1">
    <location>
        <begin position="339"/>
        <end position="397"/>
    </location>
</feature>
<evidence type="ECO:0000256" key="1">
    <source>
        <dbReference type="SAM" id="MobiDB-lite"/>
    </source>
</evidence>
<dbReference type="EMBL" id="JAJVCZ030000005">
    <property type="protein sequence ID" value="KAL0259295.1"/>
    <property type="molecule type" value="Genomic_DNA"/>
</dbReference>
<reference evidence="3 4" key="1">
    <citation type="submission" date="2024-02" db="EMBL/GenBank/DDBJ databases">
        <title>De novo assembly and annotation of 12 fungi associated with fruit tree decline syndrome in Ontario, Canada.</title>
        <authorList>
            <person name="Sulman M."/>
            <person name="Ellouze W."/>
            <person name="Ilyukhin E."/>
        </authorList>
    </citation>
    <scope>NUCLEOTIDE SEQUENCE [LARGE SCALE GENOMIC DNA]</scope>
    <source>
        <strain evidence="3 4">FDS-637</strain>
    </source>
</reference>
<sequence>MFVIPQERLTFSSILNAYLVNGSYDNPYSYFHPIPELAVPDADLMLFALSENGLEFLEPSHDLWFAASRPSGYKIVQSAMSGTSELYLQDDIVSFLGCTSRQQWCNPTVSEGEQCQPLQGRMSSRDSPFPAQHDKQRRIHEWLSLLIENLMPPMSNLVGTLGVSALTARFRVGSALQGPIPDNQWQLEAQHWFSTCMAALQDAFVAGAAGAPYAELRPFFAPPANTQARNICRNQKVHSAGYMNSPILGITIIFGAGALIIAASYTVEPAVAWLQTRFRRLDSYARLEWCTNETIQLQRLANEEIGLGCWHRVDEAVPVAGRDDKLAVLDLSDLKHPRLKGPPKAYEDGGGMEKGGGEGEGGEGKLAAWEEAMETAETTEMTTDDVDGAEGRVARTV</sequence>
<name>A0ABR3CFA1_9PEZI</name>
<accession>A0ABR3CFA1</accession>
<keyword evidence="2" id="KW-0472">Membrane</keyword>
<comment type="caution">
    <text evidence="3">The sequence shown here is derived from an EMBL/GenBank/DDBJ whole genome shotgun (WGS) entry which is preliminary data.</text>
</comment>
<feature type="transmembrane region" description="Helical" evidence="2">
    <location>
        <begin position="247"/>
        <end position="274"/>
    </location>
</feature>
<dbReference type="GeneID" id="92009116"/>
<evidence type="ECO:0008006" key="5">
    <source>
        <dbReference type="Google" id="ProtNLM"/>
    </source>
</evidence>
<keyword evidence="4" id="KW-1185">Reference proteome</keyword>
<keyword evidence="2" id="KW-1133">Transmembrane helix</keyword>
<gene>
    <name evidence="3" type="ORF">SLS55_005031</name>
</gene>
<organism evidence="3 4">
    <name type="scientific">Diplodia seriata</name>
    <dbReference type="NCBI Taxonomy" id="420778"/>
    <lineage>
        <taxon>Eukaryota</taxon>
        <taxon>Fungi</taxon>
        <taxon>Dikarya</taxon>
        <taxon>Ascomycota</taxon>
        <taxon>Pezizomycotina</taxon>
        <taxon>Dothideomycetes</taxon>
        <taxon>Dothideomycetes incertae sedis</taxon>
        <taxon>Botryosphaeriales</taxon>
        <taxon>Botryosphaeriaceae</taxon>
        <taxon>Diplodia</taxon>
    </lineage>
</organism>
<dbReference type="Proteomes" id="UP001430584">
    <property type="component" value="Unassembled WGS sequence"/>
</dbReference>
<keyword evidence="2" id="KW-0812">Transmembrane</keyword>
<evidence type="ECO:0000256" key="2">
    <source>
        <dbReference type="SAM" id="Phobius"/>
    </source>
</evidence>
<evidence type="ECO:0000313" key="3">
    <source>
        <dbReference type="EMBL" id="KAL0259295.1"/>
    </source>
</evidence>